<comment type="similarity">
    <text evidence="6">Belongs to the class I-like SAM-binding methyltransferase superfamily. C5-methyltransferase family.</text>
</comment>
<evidence type="ECO:0000256" key="2">
    <source>
        <dbReference type="ARBA" id="ARBA00022603"/>
    </source>
</evidence>
<dbReference type="EMBL" id="JALAQA010000002">
    <property type="protein sequence ID" value="MCY8508623.1"/>
    <property type="molecule type" value="Genomic_DNA"/>
</dbReference>
<dbReference type="RefSeq" id="WP_268445041.1">
    <property type="nucleotide sequence ID" value="NZ_JALAQA010000002.1"/>
</dbReference>
<dbReference type="PANTHER" id="PTHR10629">
    <property type="entry name" value="CYTOSINE-SPECIFIC METHYLTRANSFERASE"/>
    <property type="match status" value="1"/>
</dbReference>
<evidence type="ECO:0000256" key="5">
    <source>
        <dbReference type="ARBA" id="ARBA00022747"/>
    </source>
</evidence>
<accession>A0AAP3CQV7</accession>
<dbReference type="PROSITE" id="PS00095">
    <property type="entry name" value="C5_MTASE_2"/>
    <property type="match status" value="1"/>
</dbReference>
<evidence type="ECO:0000256" key="3">
    <source>
        <dbReference type="ARBA" id="ARBA00022679"/>
    </source>
</evidence>
<keyword evidence="4 6" id="KW-0949">S-adenosyl-L-methionine</keyword>
<evidence type="ECO:0000256" key="4">
    <source>
        <dbReference type="ARBA" id="ARBA00022691"/>
    </source>
</evidence>
<evidence type="ECO:0000256" key="1">
    <source>
        <dbReference type="ARBA" id="ARBA00011975"/>
    </source>
</evidence>
<keyword evidence="2 6" id="KW-0489">Methyltransferase</keyword>
<dbReference type="PANTHER" id="PTHR10629:SF52">
    <property type="entry name" value="DNA (CYTOSINE-5)-METHYLTRANSFERASE 1"/>
    <property type="match status" value="1"/>
</dbReference>
<gene>
    <name evidence="7" type="ORF">MOD07_03510</name>
</gene>
<dbReference type="InterPro" id="IPR029063">
    <property type="entry name" value="SAM-dependent_MTases_sf"/>
</dbReference>
<protein>
    <recommendedName>
        <fullName evidence="1">DNA (cytosine-5-)-methyltransferase</fullName>
        <ecNumber evidence="1">2.1.1.37</ecNumber>
    </recommendedName>
</protein>
<keyword evidence="3 6" id="KW-0808">Transferase</keyword>
<organism evidence="7 8">
    <name type="scientific">Bacillus mojavensis</name>
    <dbReference type="NCBI Taxonomy" id="72360"/>
    <lineage>
        <taxon>Bacteria</taxon>
        <taxon>Bacillati</taxon>
        <taxon>Bacillota</taxon>
        <taxon>Bacilli</taxon>
        <taxon>Bacillales</taxon>
        <taxon>Bacillaceae</taxon>
        <taxon>Bacillus</taxon>
    </lineage>
</organism>
<dbReference type="SUPFAM" id="SSF53335">
    <property type="entry name" value="S-adenosyl-L-methionine-dependent methyltransferases"/>
    <property type="match status" value="2"/>
</dbReference>
<proteinExistence type="inferred from homology"/>
<evidence type="ECO:0000313" key="7">
    <source>
        <dbReference type="EMBL" id="MCY8508623.1"/>
    </source>
</evidence>
<dbReference type="Pfam" id="PF00145">
    <property type="entry name" value="DNA_methylase"/>
    <property type="match status" value="2"/>
</dbReference>
<evidence type="ECO:0000313" key="8">
    <source>
        <dbReference type="Proteomes" id="UP001075387"/>
    </source>
</evidence>
<dbReference type="Gene3D" id="3.40.50.150">
    <property type="entry name" value="Vaccinia Virus protein VP39"/>
    <property type="match status" value="2"/>
</dbReference>
<sequence>MSTTVKFKLIDLFAGAGGLSNGFEQTGKFKVIGAVEINKEAIQTYIYNHNKNTDIIIKPKGSEISDITKIKFSDYLKEKNINKNETVVIGGPPCQGFSNANRQKNHLISGNNQLVKEFARAIDEIKPVGFLMENVKTMNSEKHKFFVTEQGEGVFAYSSEEHLQEITTKLGKKPLWEKEKLILMDSNNLDLKPLIDELIEKSFTPFLQSNIHLSRMRSILRKLKSDKVYNVVKKKEKEEIKSVIQCINEYDFSLLNCYEILNLIFLNTKEALVSLIQRNNNDNKLQMNKLNDFMEINQLLKHLEELKQQKIKIVENAKAKHINEKLIVSVTVKSYNIVKYLTYFFKFIGYEIKTEVMLASDFGTPQNRHRFMILGIKKDYVKNGPVKMPEKIKSEKLPFTVYDAIKDLETIASTKDVADNKIPYSIGSQKTEMQHYFRSTVKGDLIYNHINTDSKPLSRQRFEALKQSGGKNFHSLSKELKEISYTDGSRTQNTVYLRVNYHEPSPTVINVRKSMWQHPEKAEALSIREAARLQSFKDDYVFIGTKDKQYQQVGNAVPPLLARAVAEQMLYILGDKPIKKITDEFNF</sequence>
<evidence type="ECO:0000256" key="6">
    <source>
        <dbReference type="PROSITE-ProRule" id="PRU01016"/>
    </source>
</evidence>
<dbReference type="InterPro" id="IPR001525">
    <property type="entry name" value="C5_MeTfrase"/>
</dbReference>
<dbReference type="GO" id="GO:0009307">
    <property type="term" value="P:DNA restriction-modification system"/>
    <property type="evidence" value="ECO:0007669"/>
    <property type="project" value="UniProtKB-KW"/>
</dbReference>
<keyword evidence="5" id="KW-0680">Restriction system</keyword>
<dbReference type="EC" id="2.1.1.37" evidence="1"/>
<name>A0AAP3CQV7_BACMO</name>
<dbReference type="PRINTS" id="PR00105">
    <property type="entry name" value="C5METTRFRASE"/>
</dbReference>
<dbReference type="AlphaFoldDB" id="A0AAP3CQV7"/>
<dbReference type="Gene3D" id="3.90.120.10">
    <property type="entry name" value="DNA Methylase, subunit A, domain 2"/>
    <property type="match status" value="1"/>
</dbReference>
<dbReference type="InterPro" id="IPR050390">
    <property type="entry name" value="C5-Methyltransferase"/>
</dbReference>
<dbReference type="InterPro" id="IPR031303">
    <property type="entry name" value="C5_meth_CS"/>
</dbReference>
<dbReference type="GO" id="GO:0032259">
    <property type="term" value="P:methylation"/>
    <property type="evidence" value="ECO:0007669"/>
    <property type="project" value="UniProtKB-KW"/>
</dbReference>
<dbReference type="GO" id="GO:0003886">
    <property type="term" value="F:DNA (cytosine-5-)-methyltransferase activity"/>
    <property type="evidence" value="ECO:0007669"/>
    <property type="project" value="UniProtKB-EC"/>
</dbReference>
<reference evidence="7" key="1">
    <citation type="submission" date="2022-02" db="EMBL/GenBank/DDBJ databases">
        <title>Crop Bioprotection Bacillus Genome Sequencing.</title>
        <authorList>
            <person name="Dunlap C."/>
        </authorList>
    </citation>
    <scope>NUCLEOTIDE SEQUENCE</scope>
    <source>
        <strain evidence="7">CK3O2B-54A</strain>
    </source>
</reference>
<dbReference type="Proteomes" id="UP001075387">
    <property type="component" value="Unassembled WGS sequence"/>
</dbReference>
<dbReference type="PROSITE" id="PS51679">
    <property type="entry name" value="SAM_MT_C5"/>
    <property type="match status" value="1"/>
</dbReference>
<feature type="active site" evidence="6">
    <location>
        <position position="94"/>
    </location>
</feature>
<comment type="caution">
    <text evidence="7">The sequence shown here is derived from an EMBL/GenBank/DDBJ whole genome shotgun (WGS) entry which is preliminary data.</text>
</comment>